<gene>
    <name evidence="10" type="ORF">C1I91_02745</name>
</gene>
<evidence type="ECO:0000256" key="6">
    <source>
        <dbReference type="ARBA" id="ARBA00037164"/>
    </source>
</evidence>
<keyword evidence="2" id="KW-0963">Cytoplasm</keyword>
<dbReference type="PANTHER" id="PTHR37299">
    <property type="entry name" value="TRANSCRIPTIONAL REGULATOR-RELATED"/>
    <property type="match status" value="1"/>
</dbReference>
<dbReference type="Proteomes" id="UP000286268">
    <property type="component" value="Chromosome"/>
</dbReference>
<accession>A0A410DNN8</accession>
<evidence type="ECO:0000256" key="7">
    <source>
        <dbReference type="PROSITE-ProRule" id="PRU00169"/>
    </source>
</evidence>
<proteinExistence type="predicted"/>
<dbReference type="EMBL" id="CP025746">
    <property type="protein sequence ID" value="QAA30670.1"/>
    <property type="molecule type" value="Genomic_DNA"/>
</dbReference>
<name>A0A410DNN8_9CLOT</name>
<feature type="domain" description="HTH LytTR-type" evidence="9">
    <location>
        <begin position="141"/>
        <end position="243"/>
    </location>
</feature>
<dbReference type="Pfam" id="PF04397">
    <property type="entry name" value="LytTR"/>
    <property type="match status" value="1"/>
</dbReference>
<dbReference type="GO" id="GO:0000156">
    <property type="term" value="F:phosphorelay response regulator activity"/>
    <property type="evidence" value="ECO:0007669"/>
    <property type="project" value="InterPro"/>
</dbReference>
<sequence>MNIIVCEDSEKQRIDIVKQIDNIIRKNYLNMKVYLSTENPYDVIKSIKDTPELSVYILDVDLKCNINGIELADKIRDKDPYSFIIFITSHSEMTHLTFKYKVEAFDYIIKNSREQLYRGISDALLKINMRLGNSNVSDKYFTIEDGRSITKIDFRDILFFETTSTKNKIKVNCFNRSKEFYSKLKDIEESLDQRFIKCHKSFIVNLDNIESIDKKEKLIYMRNGQTCCLSKSYTKALLDKIKF</sequence>
<dbReference type="InterPro" id="IPR001789">
    <property type="entry name" value="Sig_transdc_resp-reg_receiver"/>
</dbReference>
<dbReference type="InterPro" id="IPR011006">
    <property type="entry name" value="CheY-like_superfamily"/>
</dbReference>
<dbReference type="SMART" id="SM00850">
    <property type="entry name" value="LytTR"/>
    <property type="match status" value="1"/>
</dbReference>
<dbReference type="OrthoDB" id="9809318at2"/>
<dbReference type="AlphaFoldDB" id="A0A410DNN8"/>
<keyword evidence="4" id="KW-0010">Activator</keyword>
<evidence type="ECO:0000256" key="3">
    <source>
        <dbReference type="ARBA" id="ARBA00023012"/>
    </source>
</evidence>
<dbReference type="Gene3D" id="3.40.50.2300">
    <property type="match status" value="1"/>
</dbReference>
<feature type="domain" description="Response regulatory" evidence="8">
    <location>
        <begin position="2"/>
        <end position="125"/>
    </location>
</feature>
<dbReference type="SMART" id="SM00448">
    <property type="entry name" value="REC"/>
    <property type="match status" value="1"/>
</dbReference>
<evidence type="ECO:0000256" key="2">
    <source>
        <dbReference type="ARBA" id="ARBA00022490"/>
    </source>
</evidence>
<keyword evidence="10" id="KW-0238">DNA-binding</keyword>
<organism evidence="10 11">
    <name type="scientific">Clostridium manihotivorum</name>
    <dbReference type="NCBI Taxonomy" id="2320868"/>
    <lineage>
        <taxon>Bacteria</taxon>
        <taxon>Bacillati</taxon>
        <taxon>Bacillota</taxon>
        <taxon>Clostridia</taxon>
        <taxon>Eubacteriales</taxon>
        <taxon>Clostridiaceae</taxon>
        <taxon>Clostridium</taxon>
    </lineage>
</organism>
<evidence type="ECO:0000259" key="8">
    <source>
        <dbReference type="PROSITE" id="PS50110"/>
    </source>
</evidence>
<dbReference type="InterPro" id="IPR046947">
    <property type="entry name" value="LytR-like"/>
</dbReference>
<evidence type="ECO:0000256" key="1">
    <source>
        <dbReference type="ARBA" id="ARBA00018672"/>
    </source>
</evidence>
<dbReference type="Gene3D" id="2.40.50.1020">
    <property type="entry name" value="LytTr DNA-binding domain"/>
    <property type="match status" value="1"/>
</dbReference>
<comment type="function">
    <text evidence="5">May play the central regulatory role in sporulation. It may be an element of the effector pathway responsible for the activation of sporulation genes in response to nutritional stress. Spo0A may act in concert with spo0H (a sigma factor) to control the expression of some genes that are critical to the sporulation process.</text>
</comment>
<dbReference type="InterPro" id="IPR007492">
    <property type="entry name" value="LytTR_DNA-bd_dom"/>
</dbReference>
<evidence type="ECO:0000313" key="11">
    <source>
        <dbReference type="Proteomes" id="UP000286268"/>
    </source>
</evidence>
<feature type="modified residue" description="4-aspartylphosphate" evidence="7">
    <location>
        <position position="59"/>
    </location>
</feature>
<dbReference type="PROSITE" id="PS50930">
    <property type="entry name" value="HTH_LYTTR"/>
    <property type="match status" value="1"/>
</dbReference>
<protein>
    <recommendedName>
        <fullName evidence="1">Stage 0 sporulation protein A homolog</fullName>
    </recommendedName>
</protein>
<dbReference type="KEGG" id="cmah:C1I91_02745"/>
<comment type="function">
    <text evidence="6">Required for high-level post-exponential phase expression of a series of secreted proteins.</text>
</comment>
<dbReference type="SUPFAM" id="SSF52172">
    <property type="entry name" value="CheY-like"/>
    <property type="match status" value="1"/>
</dbReference>
<evidence type="ECO:0000313" key="10">
    <source>
        <dbReference type="EMBL" id="QAA30670.1"/>
    </source>
</evidence>
<keyword evidence="3" id="KW-0902">Two-component regulatory system</keyword>
<evidence type="ECO:0000256" key="5">
    <source>
        <dbReference type="ARBA" id="ARBA00024867"/>
    </source>
</evidence>
<dbReference type="GO" id="GO:0003677">
    <property type="term" value="F:DNA binding"/>
    <property type="evidence" value="ECO:0007669"/>
    <property type="project" value="UniProtKB-KW"/>
</dbReference>
<dbReference type="Pfam" id="PF00072">
    <property type="entry name" value="Response_reg"/>
    <property type="match status" value="1"/>
</dbReference>
<keyword evidence="7" id="KW-0597">Phosphoprotein</keyword>
<keyword evidence="11" id="KW-1185">Reference proteome</keyword>
<dbReference type="RefSeq" id="WP_128211120.1">
    <property type="nucleotide sequence ID" value="NZ_CP025746.1"/>
</dbReference>
<evidence type="ECO:0000259" key="9">
    <source>
        <dbReference type="PROSITE" id="PS50930"/>
    </source>
</evidence>
<dbReference type="PROSITE" id="PS50110">
    <property type="entry name" value="RESPONSE_REGULATORY"/>
    <property type="match status" value="1"/>
</dbReference>
<dbReference type="PANTHER" id="PTHR37299:SF3">
    <property type="entry name" value="STAGE 0 SPORULATION PROTEIN A HOMOLOG"/>
    <property type="match status" value="1"/>
</dbReference>
<reference evidence="10 11" key="1">
    <citation type="submission" date="2018-01" db="EMBL/GenBank/DDBJ databases">
        <title>Genome Sequencing and Assembly of Anaerobacter polyendosporus strain CT4.</title>
        <authorList>
            <person name="Tachaapaikoon C."/>
            <person name="Sutheeworapong S."/>
            <person name="Jenjaroenpun P."/>
            <person name="Wongsurawat T."/>
            <person name="Nookeaw I."/>
            <person name="Cheawchanlertfa P."/>
            <person name="Kosugi A."/>
            <person name="Cheevadhanarak S."/>
            <person name="Ratanakhanokchai K."/>
        </authorList>
    </citation>
    <scope>NUCLEOTIDE SEQUENCE [LARGE SCALE GENOMIC DNA]</scope>
    <source>
        <strain evidence="10 11">CT4</strain>
    </source>
</reference>
<evidence type="ECO:0000256" key="4">
    <source>
        <dbReference type="ARBA" id="ARBA00023159"/>
    </source>
</evidence>